<keyword evidence="10" id="KW-1185">Reference proteome</keyword>
<dbReference type="Proteomes" id="UP000291130">
    <property type="component" value="Chromosome"/>
</dbReference>
<evidence type="ECO:0000313" key="10">
    <source>
        <dbReference type="Proteomes" id="UP000291130"/>
    </source>
</evidence>
<gene>
    <name evidence="9" type="ORF">EXN22_11295</name>
</gene>
<proteinExistence type="inferred from homology"/>
<dbReference type="GO" id="GO:0047475">
    <property type="term" value="F:phenylacetate-CoA ligase activity"/>
    <property type="evidence" value="ECO:0007669"/>
    <property type="project" value="UniProtKB-EC"/>
</dbReference>
<dbReference type="EC" id="6.2.1.30" evidence="6"/>
<evidence type="ECO:0000256" key="5">
    <source>
        <dbReference type="ARBA" id="ARBA00061566"/>
    </source>
</evidence>
<sequence>MLPIAQHAKRTWKMNANTQLDASTLGLNEQRLRALAHRDTLETCSLEQLRDVQLRRLRWSLKHAWRNVPWYRHQFEAQGLHPEDLQQLEDLARFPFIGNAELQHHYPFELFAVPAHQVVRLQACNDGSTRSPVTGYTRNDQEVWATLVARSLRAAGAQAGDRLYVLGGQDALSASNGIQLGAERLNCALIPLAARQASQQVRLLCDFQPQMLIATPSHLLALANELERQNIAASALPLRMALIGPQPCSSSLRQELEQRLGIQTLTLYGVPALMDPGIGMECLETRDGVTLWEDHFYPEIIDPDSGTPLPDGSFGEVVLTSLSREALPMIRYRTGDIGRLLPGTARSMRRLERLTGNSATTLRQSA</sequence>
<dbReference type="PANTHER" id="PTHR43845">
    <property type="entry name" value="BLR5969 PROTEIN"/>
    <property type="match status" value="1"/>
</dbReference>
<dbReference type="EMBL" id="CP035952">
    <property type="protein sequence ID" value="QBF26248.1"/>
    <property type="molecule type" value="Genomic_DNA"/>
</dbReference>
<organism evidence="9 10">
    <name type="scientific">Pseudomonas tructae</name>
    <dbReference type="NCBI Taxonomy" id="2518644"/>
    <lineage>
        <taxon>Bacteria</taxon>
        <taxon>Pseudomonadati</taxon>
        <taxon>Pseudomonadota</taxon>
        <taxon>Gammaproteobacteria</taxon>
        <taxon>Pseudomonadales</taxon>
        <taxon>Pseudomonadaceae</taxon>
        <taxon>Pseudomonas</taxon>
    </lineage>
</organism>
<comment type="pathway">
    <text evidence="4">Aromatic compound metabolism; phenylacetate degradation.</text>
</comment>
<evidence type="ECO:0000256" key="6">
    <source>
        <dbReference type="ARBA" id="ARBA00066629"/>
    </source>
</evidence>
<evidence type="ECO:0000256" key="7">
    <source>
        <dbReference type="ARBA" id="ARBA00068695"/>
    </source>
</evidence>
<evidence type="ECO:0000256" key="8">
    <source>
        <dbReference type="ARBA" id="ARBA00075111"/>
    </source>
</evidence>
<name>A0A411MHD1_9PSED</name>
<dbReference type="OrthoDB" id="580775at2"/>
<evidence type="ECO:0000313" key="9">
    <source>
        <dbReference type="EMBL" id="QBF26248.1"/>
    </source>
</evidence>
<reference evidence="9 10" key="1">
    <citation type="submission" date="2019-02" db="EMBL/GenBank/DDBJ databases">
        <title>Complete genome sequence of Pseudomonas sp. SNU WT1 isolated from rainbow trout.</title>
        <authorList>
            <person name="Oh W.T."/>
            <person name="Park S.C."/>
        </authorList>
    </citation>
    <scope>NUCLEOTIDE SEQUENCE [LARGE SCALE GENOMIC DNA]</scope>
    <source>
        <strain evidence="9 10">SNU WT1</strain>
    </source>
</reference>
<evidence type="ECO:0000256" key="4">
    <source>
        <dbReference type="ARBA" id="ARBA00060591"/>
    </source>
</evidence>
<evidence type="ECO:0000256" key="2">
    <source>
        <dbReference type="ARBA" id="ARBA00022598"/>
    </source>
</evidence>
<protein>
    <recommendedName>
        <fullName evidence="7">Phenylacetate-coenzyme A ligase</fullName>
        <ecNumber evidence="6">6.2.1.30</ecNumber>
    </recommendedName>
    <alternativeName>
        <fullName evidence="8">Phenylacetyl-CoA ligase</fullName>
    </alternativeName>
</protein>
<comment type="similarity">
    <text evidence="5">Belongs to the phenylacetyl-CoA ligase family.</text>
</comment>
<dbReference type="KEGG" id="ptk:EXN22_11295"/>
<dbReference type="FunFam" id="3.40.50.12780:FF:000016">
    <property type="entry name" value="Phenylacetate-coenzyme A ligase"/>
    <property type="match status" value="1"/>
</dbReference>
<dbReference type="AlphaFoldDB" id="A0A411MHD1"/>
<dbReference type="GO" id="GO:0000166">
    <property type="term" value="F:nucleotide binding"/>
    <property type="evidence" value="ECO:0007669"/>
    <property type="project" value="UniProtKB-KW"/>
</dbReference>
<dbReference type="PANTHER" id="PTHR43845:SF1">
    <property type="entry name" value="BLR5969 PROTEIN"/>
    <property type="match status" value="1"/>
</dbReference>
<dbReference type="SUPFAM" id="SSF56801">
    <property type="entry name" value="Acetyl-CoA synthetase-like"/>
    <property type="match status" value="1"/>
</dbReference>
<accession>A0A411MHD1</accession>
<keyword evidence="2 9" id="KW-0436">Ligase</keyword>
<dbReference type="GO" id="GO:0010124">
    <property type="term" value="P:phenylacetate catabolic process"/>
    <property type="evidence" value="ECO:0007669"/>
    <property type="project" value="UniProtKB-ARBA"/>
</dbReference>
<dbReference type="InterPro" id="IPR042099">
    <property type="entry name" value="ANL_N_sf"/>
</dbReference>
<comment type="subunit">
    <text evidence="1">Monomer.</text>
</comment>
<keyword evidence="3" id="KW-0547">Nucleotide-binding</keyword>
<dbReference type="Gene3D" id="3.40.50.12780">
    <property type="entry name" value="N-terminal domain of ligase-like"/>
    <property type="match status" value="1"/>
</dbReference>
<evidence type="ECO:0000256" key="3">
    <source>
        <dbReference type="ARBA" id="ARBA00022741"/>
    </source>
</evidence>
<evidence type="ECO:0000256" key="1">
    <source>
        <dbReference type="ARBA" id="ARBA00011245"/>
    </source>
</evidence>